<dbReference type="Proteomes" id="UP000559404">
    <property type="component" value="Unassembled WGS sequence"/>
</dbReference>
<dbReference type="Gene3D" id="3.90.226.10">
    <property type="entry name" value="2-enoyl-CoA Hydratase, Chain A, domain 1"/>
    <property type="match status" value="1"/>
</dbReference>
<dbReference type="Pfam" id="PF00378">
    <property type="entry name" value="ECH_1"/>
    <property type="match status" value="1"/>
</dbReference>
<dbReference type="Gene3D" id="1.10.12.10">
    <property type="entry name" value="Lyase 2-enoyl-coa Hydratase, Chain A, domain 2"/>
    <property type="match status" value="1"/>
</dbReference>
<comment type="similarity">
    <text evidence="1">Belongs to the enoyl-CoA hydratase/isomerase family.</text>
</comment>
<evidence type="ECO:0000256" key="1">
    <source>
        <dbReference type="ARBA" id="ARBA00005254"/>
    </source>
</evidence>
<gene>
    <name evidence="2" type="ORF">H1W37_01700</name>
</gene>
<keyword evidence="2" id="KW-0413">Isomerase</keyword>
<proteinExistence type="inferred from homology"/>
<dbReference type="RefSeq" id="WP_181758528.1">
    <property type="nucleotide sequence ID" value="NZ_BMCR01000001.1"/>
</dbReference>
<dbReference type="EMBL" id="JACEON010000001">
    <property type="protein sequence ID" value="MBA4610351.1"/>
    <property type="molecule type" value="Genomic_DNA"/>
</dbReference>
<dbReference type="AlphaFoldDB" id="A0A838XMW6"/>
<protein>
    <submittedName>
        <fullName evidence="2">Enoyl-CoA hydratase/isomerase family protein</fullName>
    </submittedName>
</protein>
<evidence type="ECO:0000313" key="3">
    <source>
        <dbReference type="Proteomes" id="UP000559404"/>
    </source>
</evidence>
<reference evidence="2 3" key="2">
    <citation type="submission" date="2020-08" db="EMBL/GenBank/DDBJ databases">
        <title>Stappia taiwanensis sp. nov., isolated from a coastal thermal spring.</title>
        <authorList>
            <person name="Kampfer P."/>
        </authorList>
    </citation>
    <scope>NUCLEOTIDE SEQUENCE [LARGE SCALE GENOMIC DNA]</scope>
    <source>
        <strain evidence="2 3">DSM 23284</strain>
    </source>
</reference>
<evidence type="ECO:0000313" key="2">
    <source>
        <dbReference type="EMBL" id="MBA4610351.1"/>
    </source>
</evidence>
<comment type="caution">
    <text evidence="2">The sequence shown here is derived from an EMBL/GenBank/DDBJ whole genome shotgun (WGS) entry which is preliminary data.</text>
</comment>
<dbReference type="SUPFAM" id="SSF52096">
    <property type="entry name" value="ClpP/crotonase"/>
    <property type="match status" value="1"/>
</dbReference>
<organism evidence="2 3">
    <name type="scientific">Stappia taiwanensis</name>
    <dbReference type="NCBI Taxonomy" id="992267"/>
    <lineage>
        <taxon>Bacteria</taxon>
        <taxon>Pseudomonadati</taxon>
        <taxon>Pseudomonadota</taxon>
        <taxon>Alphaproteobacteria</taxon>
        <taxon>Hyphomicrobiales</taxon>
        <taxon>Stappiaceae</taxon>
        <taxon>Stappia</taxon>
    </lineage>
</organism>
<keyword evidence="3" id="KW-1185">Reference proteome</keyword>
<dbReference type="InterPro" id="IPR014748">
    <property type="entry name" value="Enoyl-CoA_hydra_C"/>
</dbReference>
<reference evidence="2 3" key="1">
    <citation type="submission" date="2020-07" db="EMBL/GenBank/DDBJ databases">
        <authorList>
            <person name="Li M."/>
        </authorList>
    </citation>
    <scope>NUCLEOTIDE SEQUENCE [LARGE SCALE GENOMIC DNA]</scope>
    <source>
        <strain evidence="2 3">DSM 23284</strain>
    </source>
</reference>
<dbReference type="PANTHER" id="PTHR43459">
    <property type="entry name" value="ENOYL-COA HYDRATASE"/>
    <property type="match status" value="1"/>
</dbReference>
<dbReference type="CDD" id="cd06558">
    <property type="entry name" value="crotonase-like"/>
    <property type="match status" value="1"/>
</dbReference>
<dbReference type="PANTHER" id="PTHR43459:SF1">
    <property type="entry name" value="EG:BACN32G11.4 PROTEIN"/>
    <property type="match status" value="1"/>
</dbReference>
<dbReference type="InterPro" id="IPR001753">
    <property type="entry name" value="Enoyl-CoA_hydra/iso"/>
</dbReference>
<dbReference type="InterPro" id="IPR029045">
    <property type="entry name" value="ClpP/crotonase-like_dom_sf"/>
</dbReference>
<accession>A0A838XMW6</accession>
<dbReference type="GO" id="GO:0016853">
    <property type="term" value="F:isomerase activity"/>
    <property type="evidence" value="ECO:0007669"/>
    <property type="project" value="UniProtKB-KW"/>
</dbReference>
<sequence length="274" mass="29295">MTDQTEPSVVYDTGDGYAKLTLNRSETLNAFTPDMHAGLMEGLARAEADPACRAVLITGAGRGFCAGQDLRDRDPRKMDGPPDLSDSVGRYYNTLVRRIREFDKPVICAVNGVAAGAGIGIALACDITLASEEAPLAIGFSRIGLVPDAGTSWTLTRRLGEARAMGLALTGGRLSGREAADWGLIWRAVPNEDLATEAEIMTAQLARGPAQALRLTRNAIRAAADQPLDDQLELERGFQGQAGRSPDYAEGVLAFLEKRKPCFAGAHDEAEHEK</sequence>
<name>A0A838XMW6_9HYPH</name>